<dbReference type="STRING" id="582899.Hden_0602"/>
<dbReference type="InterPro" id="IPR013655">
    <property type="entry name" value="PAS_fold_3"/>
</dbReference>
<dbReference type="GO" id="GO:0016020">
    <property type="term" value="C:membrane"/>
    <property type="evidence" value="ECO:0007669"/>
    <property type="project" value="UniProtKB-SubCell"/>
</dbReference>
<dbReference type="Proteomes" id="UP000002033">
    <property type="component" value="Chromosome"/>
</dbReference>
<dbReference type="CDD" id="cd11386">
    <property type="entry name" value="MCP_signal"/>
    <property type="match status" value="1"/>
</dbReference>
<dbReference type="PRINTS" id="PR00260">
    <property type="entry name" value="CHEMTRNSDUCR"/>
</dbReference>
<dbReference type="PROSITE" id="PS50112">
    <property type="entry name" value="PAS"/>
    <property type="match status" value="1"/>
</dbReference>
<keyword evidence="2" id="KW-0145">Chemotaxis</keyword>
<feature type="region of interest" description="Disordered" evidence="5">
    <location>
        <begin position="1"/>
        <end position="20"/>
    </location>
</feature>
<dbReference type="PROSITE" id="PS50111">
    <property type="entry name" value="CHEMOTAXIS_TRANSDUC_2"/>
    <property type="match status" value="1"/>
</dbReference>
<evidence type="ECO:0000313" key="10">
    <source>
        <dbReference type="EMBL" id="ADJ22423.1"/>
    </source>
</evidence>
<dbReference type="PROSITE" id="PS50113">
    <property type="entry name" value="PAC"/>
    <property type="match status" value="1"/>
</dbReference>
<dbReference type="Pfam" id="PF08447">
    <property type="entry name" value="PAS_3"/>
    <property type="match status" value="1"/>
</dbReference>
<evidence type="ECO:0000256" key="1">
    <source>
        <dbReference type="ARBA" id="ARBA00004370"/>
    </source>
</evidence>
<dbReference type="InterPro" id="IPR004090">
    <property type="entry name" value="Chemotax_Me-accpt_rcpt"/>
</dbReference>
<dbReference type="InterPro" id="IPR004089">
    <property type="entry name" value="MCPsignal_dom"/>
</dbReference>
<comment type="similarity">
    <text evidence="3">Belongs to the methyl-accepting chemotaxis (MCP) protein family.</text>
</comment>
<dbReference type="AlphaFoldDB" id="D8JST8"/>
<reference evidence="11" key="1">
    <citation type="journal article" date="2011" name="J. Bacteriol.">
        <title>Genome sequences of eight morphologically diverse alphaproteobacteria.</title>
        <authorList>
            <consortium name="US DOE Joint Genome Institute"/>
            <person name="Brown P.J."/>
            <person name="Kysela D.T."/>
            <person name="Buechlein A."/>
            <person name="Hemmerich C."/>
            <person name="Brun Y.V."/>
        </authorList>
    </citation>
    <scope>NUCLEOTIDE SEQUENCE [LARGE SCALE GENOMIC DNA]</scope>
    <source>
        <strain evidence="11">ATCC 51888 / DSM 1869 / NCIB 11706 / TK 0415</strain>
    </source>
</reference>
<dbReference type="PROSITE" id="PS50885">
    <property type="entry name" value="HAMP"/>
    <property type="match status" value="1"/>
</dbReference>
<dbReference type="GO" id="GO:0004888">
    <property type="term" value="F:transmembrane signaling receptor activity"/>
    <property type="evidence" value="ECO:0007669"/>
    <property type="project" value="InterPro"/>
</dbReference>
<keyword evidence="4" id="KW-0807">Transducer</keyword>
<dbReference type="PANTHER" id="PTHR43531:SF11">
    <property type="entry name" value="METHYL-ACCEPTING CHEMOTAXIS PROTEIN 3"/>
    <property type="match status" value="1"/>
</dbReference>
<dbReference type="FunFam" id="1.10.287.950:FF:000001">
    <property type="entry name" value="Methyl-accepting chemotaxis sensory transducer"/>
    <property type="match status" value="1"/>
</dbReference>
<dbReference type="Gene3D" id="1.10.287.950">
    <property type="entry name" value="Methyl-accepting chemotaxis protein"/>
    <property type="match status" value="1"/>
</dbReference>
<evidence type="ECO:0000313" key="11">
    <source>
        <dbReference type="Proteomes" id="UP000002033"/>
    </source>
</evidence>
<dbReference type="Pfam" id="PF00015">
    <property type="entry name" value="MCPsignal"/>
    <property type="match status" value="1"/>
</dbReference>
<organism evidence="10 11">
    <name type="scientific">Hyphomicrobium denitrificans (strain ATCC 51888 / DSM 1869 / NCIMB 11706 / TK 0415)</name>
    <dbReference type="NCBI Taxonomy" id="582899"/>
    <lineage>
        <taxon>Bacteria</taxon>
        <taxon>Pseudomonadati</taxon>
        <taxon>Pseudomonadota</taxon>
        <taxon>Alphaproteobacteria</taxon>
        <taxon>Hyphomicrobiales</taxon>
        <taxon>Hyphomicrobiaceae</taxon>
        <taxon>Hyphomicrobium</taxon>
    </lineage>
</organism>
<dbReference type="CDD" id="cd00130">
    <property type="entry name" value="PAS"/>
    <property type="match status" value="1"/>
</dbReference>
<dbReference type="NCBIfam" id="TIGR00229">
    <property type="entry name" value="sensory_box"/>
    <property type="match status" value="1"/>
</dbReference>
<proteinExistence type="inferred from homology"/>
<evidence type="ECO:0000256" key="3">
    <source>
        <dbReference type="ARBA" id="ARBA00029447"/>
    </source>
</evidence>
<feature type="domain" description="Methyl-accepting transducer" evidence="6">
    <location>
        <begin position="223"/>
        <end position="452"/>
    </location>
</feature>
<dbReference type="InterPro" id="IPR051310">
    <property type="entry name" value="MCP_chemotaxis"/>
</dbReference>
<evidence type="ECO:0000259" key="9">
    <source>
        <dbReference type="PROSITE" id="PS50885"/>
    </source>
</evidence>
<dbReference type="PANTHER" id="PTHR43531">
    <property type="entry name" value="PROTEIN ICFG"/>
    <property type="match status" value="1"/>
</dbReference>
<dbReference type="InterPro" id="IPR000014">
    <property type="entry name" value="PAS"/>
</dbReference>
<dbReference type="HOGENOM" id="CLU_000445_107_26_5"/>
<feature type="region of interest" description="Disordered" evidence="5">
    <location>
        <begin position="484"/>
        <end position="513"/>
    </location>
</feature>
<dbReference type="Gene3D" id="3.30.450.20">
    <property type="entry name" value="PAS domain"/>
    <property type="match status" value="1"/>
</dbReference>
<evidence type="ECO:0000259" key="6">
    <source>
        <dbReference type="PROSITE" id="PS50111"/>
    </source>
</evidence>
<name>D8JST8_HYPDA</name>
<feature type="domain" description="PAC" evidence="8">
    <location>
        <begin position="107"/>
        <end position="159"/>
    </location>
</feature>
<dbReference type="InterPro" id="IPR035965">
    <property type="entry name" value="PAS-like_dom_sf"/>
</dbReference>
<dbReference type="KEGG" id="hdn:Hden_0602"/>
<evidence type="ECO:0000256" key="4">
    <source>
        <dbReference type="PROSITE-ProRule" id="PRU00284"/>
    </source>
</evidence>
<evidence type="ECO:0000256" key="2">
    <source>
        <dbReference type="ARBA" id="ARBA00022500"/>
    </source>
</evidence>
<accession>D8JST8</accession>
<feature type="domain" description="HAMP" evidence="9">
    <location>
        <begin position="166"/>
        <end position="218"/>
    </location>
</feature>
<dbReference type="InterPro" id="IPR000700">
    <property type="entry name" value="PAS-assoc_C"/>
</dbReference>
<gene>
    <name evidence="10" type="ordered locus">Hden_0602</name>
</gene>
<evidence type="ECO:0000259" key="8">
    <source>
        <dbReference type="PROSITE" id="PS50113"/>
    </source>
</evidence>
<feature type="domain" description="PAS" evidence="7">
    <location>
        <begin position="48"/>
        <end position="78"/>
    </location>
</feature>
<dbReference type="GO" id="GO:0007165">
    <property type="term" value="P:signal transduction"/>
    <property type="evidence" value="ECO:0007669"/>
    <property type="project" value="UniProtKB-KW"/>
</dbReference>
<dbReference type="InterPro" id="IPR003660">
    <property type="entry name" value="HAMP_dom"/>
</dbReference>
<dbReference type="SUPFAM" id="SSF58104">
    <property type="entry name" value="Methyl-accepting chemotaxis protein (MCP) signaling domain"/>
    <property type="match status" value="1"/>
</dbReference>
<dbReference type="EMBL" id="CP002083">
    <property type="protein sequence ID" value="ADJ22423.1"/>
    <property type="molecule type" value="Genomic_DNA"/>
</dbReference>
<comment type="subcellular location">
    <subcellularLocation>
        <location evidence="1">Membrane</location>
    </subcellularLocation>
</comment>
<evidence type="ECO:0000259" key="7">
    <source>
        <dbReference type="PROSITE" id="PS50112"/>
    </source>
</evidence>
<dbReference type="RefSeq" id="WP_013214640.1">
    <property type="nucleotide sequence ID" value="NC_014313.1"/>
</dbReference>
<dbReference type="GO" id="GO:0006935">
    <property type="term" value="P:chemotaxis"/>
    <property type="evidence" value="ECO:0007669"/>
    <property type="project" value="UniProtKB-KW"/>
</dbReference>
<dbReference type="SMART" id="SM00283">
    <property type="entry name" value="MA"/>
    <property type="match status" value="1"/>
</dbReference>
<dbReference type="SUPFAM" id="SSF55785">
    <property type="entry name" value="PYP-like sensor domain (PAS domain)"/>
    <property type="match status" value="1"/>
</dbReference>
<sequence length="530" mass="57666">MFLKWTRQAEPEQAKQGHVETAVVDPAEAERIKDLEAKVAAMNRSQAVIEFNLDGTVLQANENFLSVLGYTAEEVAGRHHRMFVNRDYAMSDDYRNFWDRLNRGEFVAEKFSRIAKSGKNVWIQASYNPMIDANGKVYKFVKFATDITAAEEERARNEQDREELAARQDEVVKALGNGLRQLTEGKLTFRINEHFPQEYEQLRSDFNVAMGKLQDALKGISINANAVRSGAAELAGGSDDLSRRTEQQAASLEETAAALNEITTTVTRTAEGSKQASATVSTARSEAEHSGEIVRQAVTAMQQIETSSRKVSQIISVIDEIAFQTNLLALNAGVEAARAGDAGRGFAVVASEVRALAQRSAEAAKEIKGLISTSSHQVETGAKLVSETGDALNRIVLRVNEISDLVRHIATGAEEQATSLSEINKAIAQMDEGTQQNAAMVEESTAAVHALATEADTMASLMANFDIGERDTLRRDLERAAPHAFRNAPNVAPGRAAASRPHPRAARSTVKPAVSARKVVNGADDGWTEF</sequence>
<dbReference type="OrthoDB" id="9814362at2"/>
<dbReference type="eggNOG" id="COG0840">
    <property type="taxonomic scope" value="Bacteria"/>
</dbReference>
<keyword evidence="11" id="KW-1185">Reference proteome</keyword>
<protein>
    <submittedName>
        <fullName evidence="10">Methyl-accepting chemotaxis sensory transducer with Pas/Pac sensor</fullName>
    </submittedName>
</protein>
<evidence type="ECO:0000256" key="5">
    <source>
        <dbReference type="SAM" id="MobiDB-lite"/>
    </source>
</evidence>
<feature type="compositionally biased region" description="Basic and acidic residues" evidence="5">
    <location>
        <begin position="7"/>
        <end position="18"/>
    </location>
</feature>